<dbReference type="Proteomes" id="UP000360750">
    <property type="component" value="Unassembled WGS sequence"/>
</dbReference>
<feature type="transmembrane region" description="Helical" evidence="9">
    <location>
        <begin position="40"/>
        <end position="58"/>
    </location>
</feature>
<feature type="transmembrane region" description="Helical" evidence="9">
    <location>
        <begin position="191"/>
        <end position="213"/>
    </location>
</feature>
<protein>
    <submittedName>
        <fullName evidence="10">Probable ABC transporter permease protein HI_1471</fullName>
    </submittedName>
</protein>
<feature type="transmembrane region" description="Helical" evidence="9">
    <location>
        <begin position="103"/>
        <end position="120"/>
    </location>
</feature>
<evidence type="ECO:0000256" key="1">
    <source>
        <dbReference type="ARBA" id="ARBA00004651"/>
    </source>
</evidence>
<feature type="transmembrane region" description="Helical" evidence="9">
    <location>
        <begin position="159"/>
        <end position="179"/>
    </location>
</feature>
<feature type="transmembrane region" description="Helical" evidence="9">
    <location>
        <begin position="344"/>
        <end position="370"/>
    </location>
</feature>
<dbReference type="InterPro" id="IPR000522">
    <property type="entry name" value="ABC_transptr_permease_BtuC"/>
</dbReference>
<organism evidence="10 11">
    <name type="scientific">Gordonia paraffinivorans</name>
    <dbReference type="NCBI Taxonomy" id="175628"/>
    <lineage>
        <taxon>Bacteria</taxon>
        <taxon>Bacillati</taxon>
        <taxon>Actinomycetota</taxon>
        <taxon>Actinomycetes</taxon>
        <taxon>Mycobacteriales</taxon>
        <taxon>Gordoniaceae</taxon>
        <taxon>Gordonia</taxon>
    </lineage>
</organism>
<dbReference type="GO" id="GO:0005886">
    <property type="term" value="C:plasma membrane"/>
    <property type="evidence" value="ECO:0007669"/>
    <property type="project" value="UniProtKB-SubCell"/>
</dbReference>
<evidence type="ECO:0000256" key="7">
    <source>
        <dbReference type="ARBA" id="ARBA00023136"/>
    </source>
</evidence>
<evidence type="ECO:0000256" key="4">
    <source>
        <dbReference type="ARBA" id="ARBA00022475"/>
    </source>
</evidence>
<feature type="transmembrane region" description="Helical" evidence="9">
    <location>
        <begin position="320"/>
        <end position="338"/>
    </location>
</feature>
<dbReference type="PANTHER" id="PTHR30472">
    <property type="entry name" value="FERRIC ENTEROBACTIN TRANSPORT SYSTEM PERMEASE PROTEIN"/>
    <property type="match status" value="1"/>
</dbReference>
<keyword evidence="7 9" id="KW-0472">Membrane</keyword>
<keyword evidence="4" id="KW-1003">Cell membrane</keyword>
<comment type="subcellular location">
    <subcellularLocation>
        <location evidence="1">Cell membrane</location>
        <topology evidence="1">Multi-pass membrane protein</topology>
    </subcellularLocation>
</comment>
<dbReference type="SUPFAM" id="SSF81345">
    <property type="entry name" value="ABC transporter involved in vitamin B12 uptake, BtuC"/>
    <property type="match status" value="1"/>
</dbReference>
<keyword evidence="5 9" id="KW-0812">Transmembrane</keyword>
<dbReference type="GeneID" id="60749810"/>
<dbReference type="CDD" id="cd06550">
    <property type="entry name" value="TM_ABC_iron-siderophores_like"/>
    <property type="match status" value="1"/>
</dbReference>
<evidence type="ECO:0000313" key="11">
    <source>
        <dbReference type="Proteomes" id="UP000360750"/>
    </source>
</evidence>
<evidence type="ECO:0000256" key="2">
    <source>
        <dbReference type="ARBA" id="ARBA00007935"/>
    </source>
</evidence>
<dbReference type="Gene3D" id="1.10.3470.10">
    <property type="entry name" value="ABC transporter involved in vitamin B12 uptake, BtuC"/>
    <property type="match status" value="1"/>
</dbReference>
<gene>
    <name evidence="10" type="ORF">NCTC8139_01800</name>
</gene>
<sequence>MVVHTDTRAVEDITAGIDDENPTATGEPESPAGRRYVKETGIIAVGAVATLVAAVIGIKVGTDGATFAGILDTFWSKITGNIPDNVVERRTQQIVWELRVPRVAVAILGGAALAIAGVLFQGLLRNPLVSPYTLGIAPAAAFGASVAIIVFGASASGSGVVLVAGALIAALLNTVLVLTLASTKQLDATTLILLGIALTQLFSALTAGLQYFTDDEVLAAIVRWTWGSVNGSVWYQVNTLLILVVTAYIYVQYRSGAVNAIAFAGDDAAKSLGVPVTRVRLEIIAVAAVLTAVTIAFTGIIGFVGLVGPHIARLIIGANHRFLIPFSAVIGALLLVIADAVGRIVLAPAVIPVGIIDALIGAPIFIYLILTRRKALA</sequence>
<dbReference type="PANTHER" id="PTHR30472:SF25">
    <property type="entry name" value="ABC TRANSPORTER PERMEASE PROTEIN MJ0876-RELATED"/>
    <property type="match status" value="1"/>
</dbReference>
<dbReference type="InterPro" id="IPR037294">
    <property type="entry name" value="ABC_BtuC-like"/>
</dbReference>
<comment type="similarity">
    <text evidence="2">Belongs to the binding-protein-dependent transport system permease family. FecCD subfamily.</text>
</comment>
<feature type="transmembrane region" description="Helical" evidence="9">
    <location>
        <begin position="283"/>
        <end position="308"/>
    </location>
</feature>
<name>A0ABD7V259_9ACTN</name>
<evidence type="ECO:0000313" key="10">
    <source>
        <dbReference type="EMBL" id="VFA88257.1"/>
    </source>
</evidence>
<dbReference type="AlphaFoldDB" id="A0ABD7V259"/>
<evidence type="ECO:0000256" key="8">
    <source>
        <dbReference type="SAM" id="MobiDB-lite"/>
    </source>
</evidence>
<evidence type="ECO:0000256" key="3">
    <source>
        <dbReference type="ARBA" id="ARBA00022448"/>
    </source>
</evidence>
<evidence type="ECO:0000256" key="5">
    <source>
        <dbReference type="ARBA" id="ARBA00022692"/>
    </source>
</evidence>
<accession>A0ABD7V259</accession>
<evidence type="ECO:0000256" key="6">
    <source>
        <dbReference type="ARBA" id="ARBA00022989"/>
    </source>
</evidence>
<dbReference type="Pfam" id="PF01032">
    <property type="entry name" value="FecCD"/>
    <property type="match status" value="1"/>
</dbReference>
<comment type="caution">
    <text evidence="10">The sequence shown here is derived from an EMBL/GenBank/DDBJ whole genome shotgun (WGS) entry which is preliminary data.</text>
</comment>
<feature type="region of interest" description="Disordered" evidence="8">
    <location>
        <begin position="13"/>
        <end position="32"/>
    </location>
</feature>
<keyword evidence="6 9" id="KW-1133">Transmembrane helix</keyword>
<reference evidence="10 11" key="1">
    <citation type="submission" date="2019-02" db="EMBL/GenBank/DDBJ databases">
        <authorList>
            <consortium name="Pathogen Informatics"/>
        </authorList>
    </citation>
    <scope>NUCLEOTIDE SEQUENCE [LARGE SCALE GENOMIC DNA]</scope>
    <source>
        <strain evidence="10 11">3012STDY6756503</strain>
    </source>
</reference>
<keyword evidence="3" id="KW-0813">Transport</keyword>
<evidence type="ECO:0000256" key="9">
    <source>
        <dbReference type="SAM" id="Phobius"/>
    </source>
</evidence>
<feature type="transmembrane region" description="Helical" evidence="9">
    <location>
        <begin position="132"/>
        <end position="153"/>
    </location>
</feature>
<dbReference type="FunFam" id="1.10.3470.10:FF:000001">
    <property type="entry name" value="Vitamin B12 ABC transporter permease BtuC"/>
    <property type="match status" value="1"/>
</dbReference>
<dbReference type="RefSeq" id="WP_131734060.1">
    <property type="nucleotide sequence ID" value="NZ_CAACYD010000006.1"/>
</dbReference>
<proteinExistence type="inferred from homology"/>
<dbReference type="EMBL" id="CAACYD010000006">
    <property type="protein sequence ID" value="VFA88257.1"/>
    <property type="molecule type" value="Genomic_DNA"/>
</dbReference>
<feature type="transmembrane region" description="Helical" evidence="9">
    <location>
        <begin position="233"/>
        <end position="251"/>
    </location>
</feature>